<evidence type="ECO:0000259" key="1">
    <source>
        <dbReference type="Pfam" id="PF14065"/>
    </source>
</evidence>
<protein>
    <recommendedName>
        <fullName evidence="1">Pvc16 N-terminal domain-containing protein</fullName>
    </recommendedName>
</protein>
<accession>L0KXJ6</accession>
<dbReference type="KEGG" id="mhz:Metho_1627"/>
<dbReference type="GeneID" id="14406140"/>
<dbReference type="STRING" id="867904.Metho_1627"/>
<dbReference type="HOGENOM" id="CLU_116582_0_0_2"/>
<keyword evidence="3" id="KW-1185">Reference proteome</keyword>
<dbReference type="InterPro" id="IPR025351">
    <property type="entry name" value="Pvc16_N"/>
</dbReference>
<evidence type="ECO:0000313" key="3">
    <source>
        <dbReference type="Proteomes" id="UP000010866"/>
    </source>
</evidence>
<dbReference type="OrthoDB" id="142534at2157"/>
<dbReference type="Pfam" id="PF14065">
    <property type="entry name" value="Pvc16_N"/>
    <property type="match status" value="1"/>
</dbReference>
<reference evidence="3" key="1">
    <citation type="submission" date="2012-02" db="EMBL/GenBank/DDBJ databases">
        <title>Complete sequence of chromosome of Methanomethylovorans hollandica DSM 15978.</title>
        <authorList>
            <person name="Lucas S."/>
            <person name="Copeland A."/>
            <person name="Lapidus A."/>
            <person name="Glavina del Rio T."/>
            <person name="Dalin E."/>
            <person name="Tice H."/>
            <person name="Bruce D."/>
            <person name="Goodwin L."/>
            <person name="Pitluck S."/>
            <person name="Peters L."/>
            <person name="Mikhailova N."/>
            <person name="Held B."/>
            <person name="Kyrpides N."/>
            <person name="Mavromatis K."/>
            <person name="Ivanova N."/>
            <person name="Brettin T."/>
            <person name="Detter J.C."/>
            <person name="Han C."/>
            <person name="Larimer F."/>
            <person name="Land M."/>
            <person name="Hauser L."/>
            <person name="Markowitz V."/>
            <person name="Cheng J.-F."/>
            <person name="Hugenholtz P."/>
            <person name="Woyke T."/>
            <person name="Wu D."/>
            <person name="Spring S."/>
            <person name="Schroeder M."/>
            <person name="Brambilla E."/>
            <person name="Klenk H.-P."/>
            <person name="Eisen J.A."/>
        </authorList>
    </citation>
    <scope>NUCLEOTIDE SEQUENCE [LARGE SCALE GENOMIC DNA]</scope>
    <source>
        <strain evidence="3">DSM 15978 / NBRC 107637 / DMS1</strain>
    </source>
</reference>
<evidence type="ECO:0000313" key="2">
    <source>
        <dbReference type="EMBL" id="AGB49821.1"/>
    </source>
</evidence>
<proteinExistence type="predicted"/>
<dbReference type="AlphaFoldDB" id="L0KXJ6"/>
<organism evidence="2 3">
    <name type="scientific">Methanomethylovorans hollandica (strain DSM 15978 / NBRC 107637 / DMS1)</name>
    <dbReference type="NCBI Taxonomy" id="867904"/>
    <lineage>
        <taxon>Archaea</taxon>
        <taxon>Methanobacteriati</taxon>
        <taxon>Methanobacteriota</taxon>
        <taxon>Stenosarchaea group</taxon>
        <taxon>Methanomicrobia</taxon>
        <taxon>Methanosarcinales</taxon>
        <taxon>Methanosarcinaceae</taxon>
        <taxon>Methanomethylovorans</taxon>
    </lineage>
</organism>
<name>L0KXJ6_METHD</name>
<dbReference type="Proteomes" id="UP000010866">
    <property type="component" value="Chromosome"/>
</dbReference>
<gene>
    <name evidence="2" type="ordered locus">Metho_1627</name>
</gene>
<dbReference type="RefSeq" id="WP_015324986.1">
    <property type="nucleotide sequence ID" value="NC_019977.1"/>
</dbReference>
<dbReference type="EMBL" id="CP003362">
    <property type="protein sequence ID" value="AGB49821.1"/>
    <property type="molecule type" value="Genomic_DNA"/>
</dbReference>
<sequence>MSDYRAIADVGETLIELLKDNMKDLIPADSIILASPGEIDAKDNVRLSLFLYQILENAHLKNQEMQLSDPTKVTFPPQILELYYMLTSHVSSGEQDKTEKALEEHRVLGRALQVLHDNSILGGSLLKGNLDRSDELHITLTSLSLDDLTKIWTTFAGRPFKSSVCYVVTPVRIDSTRKMSVQRVISKEMDYMQMMTKKESQQEG</sequence>
<feature type="domain" description="Pvc16 N-terminal" evidence="1">
    <location>
        <begin position="9"/>
        <end position="186"/>
    </location>
</feature>